<feature type="compositionally biased region" description="Polar residues" evidence="1">
    <location>
        <begin position="290"/>
        <end position="299"/>
    </location>
</feature>
<sequence length="647" mass="69902">MTLETQQAQEAWQQQQQQQQQQHPQPENEPKQWRPSIVLGSPLSLEGEDLNAIQMADRKVAQTRLWASHYQGVPYFQEAHQKALREREQLDETAEENLLPQSALDSTHEAAIQERLDLLRSLLRDSVSPDERANLQAAIAGYETGAIPCSDSYTLIWAGRVVDRCPDFDSFTVDRDERLDRYAAAHGPGWLWYEPPLAGGGGTAVANKAFCLESKARWRKTTDNMGHYRILMGFRPRMLRVSRGAEPSSYPPPTSPAANAAPRGPSRRRKGTAPAAPPPPSLQPLLAQQTIPQPNTSPAGRTMPSADGPCVVYSMLLDSGATLPSLYEADLPKLGINRQEYPATSARVVNTADSTLYTRVYELDVSILGGDEDDLAAPAAGAGGGEDAEEEEADPEPMSCTTPVIIFPGAAKAGDGDFPANNRWGNDAPGRLSGLLPFHVCYLASAPGTFRLWMGDQRRDVLGAGRLPGLKRYGEILGGVNATERARRTAAAAAAAGTAAATTGLRQPGTNVASTTGAGAAAVTIPPHLQRPATVPGIMASLEAWAKHALGKPERVIFEHRIPDGSGYLLREEDVGDGLVIMTGPRGTDFDRVNARSENVQTLRVKRKKHSILLDSGDGLARQGVKKHVRRKKDHGPEEQGIGQQLA</sequence>
<organism evidence="2 3">
    <name type="scientific">Remersonia thermophila</name>
    <dbReference type="NCBI Taxonomy" id="72144"/>
    <lineage>
        <taxon>Eukaryota</taxon>
        <taxon>Fungi</taxon>
        <taxon>Dikarya</taxon>
        <taxon>Ascomycota</taxon>
        <taxon>Pezizomycotina</taxon>
        <taxon>Sordariomycetes</taxon>
        <taxon>Sordariomycetidae</taxon>
        <taxon>Sordariales</taxon>
        <taxon>Sordariales incertae sedis</taxon>
        <taxon>Remersonia</taxon>
    </lineage>
</organism>
<gene>
    <name evidence="2" type="ORF">VTJ83DRAFT_427</name>
</gene>
<evidence type="ECO:0000313" key="2">
    <source>
        <dbReference type="EMBL" id="KAL2271056.1"/>
    </source>
</evidence>
<keyword evidence="3" id="KW-1185">Reference proteome</keyword>
<evidence type="ECO:0000256" key="1">
    <source>
        <dbReference type="SAM" id="MobiDB-lite"/>
    </source>
</evidence>
<feature type="region of interest" description="Disordered" evidence="1">
    <location>
        <begin position="243"/>
        <end position="305"/>
    </location>
</feature>
<feature type="compositionally biased region" description="Acidic residues" evidence="1">
    <location>
        <begin position="386"/>
        <end position="395"/>
    </location>
</feature>
<dbReference type="EMBL" id="JAZGUE010000001">
    <property type="protein sequence ID" value="KAL2271056.1"/>
    <property type="molecule type" value="Genomic_DNA"/>
</dbReference>
<feature type="region of interest" description="Disordered" evidence="1">
    <location>
        <begin position="616"/>
        <end position="647"/>
    </location>
</feature>
<proteinExistence type="predicted"/>
<reference evidence="2 3" key="1">
    <citation type="journal article" date="2024" name="Commun. Biol.">
        <title>Comparative genomic analysis of thermophilic fungi reveals convergent evolutionary adaptations and gene losses.</title>
        <authorList>
            <person name="Steindorff A.S."/>
            <person name="Aguilar-Pontes M.V."/>
            <person name="Robinson A.J."/>
            <person name="Andreopoulos B."/>
            <person name="LaButti K."/>
            <person name="Kuo A."/>
            <person name="Mondo S."/>
            <person name="Riley R."/>
            <person name="Otillar R."/>
            <person name="Haridas S."/>
            <person name="Lipzen A."/>
            <person name="Grimwood J."/>
            <person name="Schmutz J."/>
            <person name="Clum A."/>
            <person name="Reid I.D."/>
            <person name="Moisan M.C."/>
            <person name="Butler G."/>
            <person name="Nguyen T.T.M."/>
            <person name="Dewar K."/>
            <person name="Conant G."/>
            <person name="Drula E."/>
            <person name="Henrissat B."/>
            <person name="Hansel C."/>
            <person name="Singer S."/>
            <person name="Hutchinson M.I."/>
            <person name="de Vries R.P."/>
            <person name="Natvig D.O."/>
            <person name="Powell A.J."/>
            <person name="Tsang A."/>
            <person name="Grigoriev I.V."/>
        </authorList>
    </citation>
    <scope>NUCLEOTIDE SEQUENCE [LARGE SCALE GENOMIC DNA]</scope>
    <source>
        <strain evidence="2 3">ATCC 22073</strain>
    </source>
</reference>
<comment type="caution">
    <text evidence="2">The sequence shown here is derived from an EMBL/GenBank/DDBJ whole genome shotgun (WGS) entry which is preliminary data.</text>
</comment>
<feature type="region of interest" description="Disordered" evidence="1">
    <location>
        <begin position="372"/>
        <end position="398"/>
    </location>
</feature>
<dbReference type="RefSeq" id="XP_070869780.1">
    <property type="nucleotide sequence ID" value="XM_071010740.1"/>
</dbReference>
<name>A0ABR4DM63_9PEZI</name>
<accession>A0ABR4DM63</accession>
<evidence type="ECO:0000313" key="3">
    <source>
        <dbReference type="Proteomes" id="UP001600064"/>
    </source>
</evidence>
<feature type="compositionally biased region" description="Low complexity" evidence="1">
    <location>
        <begin position="1"/>
        <end position="25"/>
    </location>
</feature>
<dbReference type="GeneID" id="98125384"/>
<feature type="compositionally biased region" description="Basic residues" evidence="1">
    <location>
        <begin position="624"/>
        <end position="634"/>
    </location>
</feature>
<dbReference type="Proteomes" id="UP001600064">
    <property type="component" value="Unassembled WGS sequence"/>
</dbReference>
<protein>
    <submittedName>
        <fullName evidence="2">Uncharacterized protein</fullName>
    </submittedName>
</protein>
<feature type="region of interest" description="Disordered" evidence="1">
    <location>
        <begin position="1"/>
        <end position="35"/>
    </location>
</feature>